<proteinExistence type="predicted"/>
<evidence type="ECO:0000313" key="1">
    <source>
        <dbReference type="EMBL" id="EFH87966.1"/>
    </source>
</evidence>
<dbReference type="eggNOG" id="COG1053">
    <property type="taxonomic scope" value="Bacteria"/>
</dbReference>
<accession>D6TBI2</accession>
<dbReference type="RefSeq" id="WP_007903624.1">
    <property type="nucleotide sequence ID" value="NZ_ADVG01000001.1"/>
</dbReference>
<dbReference type="STRING" id="485913.Krac_9331"/>
<dbReference type="InterPro" id="IPR036770">
    <property type="entry name" value="Ankyrin_rpt-contain_sf"/>
</dbReference>
<sequence length="132" mass="14025">MEKRPALSAEMVHEFVANAHGGLQRVQELLAQEPALLNAAWDWGGGDWETALGAASHMGRRDIALYLLKHGARIDIFAAAMLGQVEIVQTLLQAFPGMAQTKGPHGISLLDHAKAGGEEAAPVLALLQSLKA</sequence>
<dbReference type="Gene3D" id="1.25.40.20">
    <property type="entry name" value="Ankyrin repeat-containing domain"/>
    <property type="match status" value="1"/>
</dbReference>
<dbReference type="OrthoDB" id="384737at2"/>
<comment type="caution">
    <text evidence="1">The sequence shown here is derived from an EMBL/GenBank/DDBJ whole genome shotgun (WGS) entry which is preliminary data.</text>
</comment>
<dbReference type="InParanoid" id="D6TBI2"/>
<dbReference type="InterPro" id="IPR002110">
    <property type="entry name" value="Ankyrin_rpt"/>
</dbReference>
<protein>
    <submittedName>
        <fullName evidence="1">Ankyrin repeat-containing protein</fullName>
    </submittedName>
</protein>
<dbReference type="AlphaFoldDB" id="D6TBI2"/>
<gene>
    <name evidence="1" type="ORF">Krac_9331</name>
</gene>
<organism evidence="1 2">
    <name type="scientific">Ktedonobacter racemifer DSM 44963</name>
    <dbReference type="NCBI Taxonomy" id="485913"/>
    <lineage>
        <taxon>Bacteria</taxon>
        <taxon>Bacillati</taxon>
        <taxon>Chloroflexota</taxon>
        <taxon>Ktedonobacteria</taxon>
        <taxon>Ktedonobacterales</taxon>
        <taxon>Ktedonobacteraceae</taxon>
        <taxon>Ktedonobacter</taxon>
    </lineage>
</organism>
<keyword evidence="2" id="KW-1185">Reference proteome</keyword>
<dbReference type="Pfam" id="PF00023">
    <property type="entry name" value="Ank"/>
    <property type="match status" value="1"/>
</dbReference>
<reference evidence="1 2" key="1">
    <citation type="journal article" date="2011" name="Stand. Genomic Sci.">
        <title>Non-contiguous finished genome sequence and contextual data of the filamentous soil bacterium Ktedonobacter racemifer type strain (SOSP1-21).</title>
        <authorList>
            <person name="Chang Y.J."/>
            <person name="Land M."/>
            <person name="Hauser L."/>
            <person name="Chertkov O."/>
            <person name="Del Rio T.G."/>
            <person name="Nolan M."/>
            <person name="Copeland A."/>
            <person name="Tice H."/>
            <person name="Cheng J.F."/>
            <person name="Lucas S."/>
            <person name="Han C."/>
            <person name="Goodwin L."/>
            <person name="Pitluck S."/>
            <person name="Ivanova N."/>
            <person name="Ovchinikova G."/>
            <person name="Pati A."/>
            <person name="Chen A."/>
            <person name="Palaniappan K."/>
            <person name="Mavromatis K."/>
            <person name="Liolios K."/>
            <person name="Brettin T."/>
            <person name="Fiebig A."/>
            <person name="Rohde M."/>
            <person name="Abt B."/>
            <person name="Goker M."/>
            <person name="Detter J.C."/>
            <person name="Woyke T."/>
            <person name="Bristow J."/>
            <person name="Eisen J.A."/>
            <person name="Markowitz V."/>
            <person name="Hugenholtz P."/>
            <person name="Kyrpides N.C."/>
            <person name="Klenk H.P."/>
            <person name="Lapidus A."/>
        </authorList>
    </citation>
    <scope>NUCLEOTIDE SEQUENCE [LARGE SCALE GENOMIC DNA]</scope>
    <source>
        <strain evidence="2">DSM 44963</strain>
    </source>
</reference>
<dbReference type="EMBL" id="ADVG01000001">
    <property type="protein sequence ID" value="EFH87966.1"/>
    <property type="molecule type" value="Genomic_DNA"/>
</dbReference>
<evidence type="ECO:0000313" key="2">
    <source>
        <dbReference type="Proteomes" id="UP000004508"/>
    </source>
</evidence>
<dbReference type="SUPFAM" id="SSF48403">
    <property type="entry name" value="Ankyrin repeat"/>
    <property type="match status" value="1"/>
</dbReference>
<dbReference type="Proteomes" id="UP000004508">
    <property type="component" value="Unassembled WGS sequence"/>
</dbReference>
<name>D6TBI2_KTERA</name>